<dbReference type="PANTHER" id="PTHR42930:SF3">
    <property type="entry name" value="PHOSPHATE-SPECIFIC TRANSPORT SYSTEM ACCESSORY PROTEIN PHOU"/>
    <property type="match status" value="1"/>
</dbReference>
<dbReference type="FunFam" id="1.20.58.220:FF:000004">
    <property type="entry name" value="Phosphate-specific transport system accessory protein PhoU"/>
    <property type="match status" value="1"/>
</dbReference>
<dbReference type="GO" id="GO:0045936">
    <property type="term" value="P:negative regulation of phosphate metabolic process"/>
    <property type="evidence" value="ECO:0007669"/>
    <property type="project" value="InterPro"/>
</dbReference>
<dbReference type="EMBL" id="CP096659">
    <property type="protein sequence ID" value="UPV74894.1"/>
    <property type="molecule type" value="Genomic_DNA"/>
</dbReference>
<dbReference type="InterPro" id="IPR038078">
    <property type="entry name" value="PhoU-like_sf"/>
</dbReference>
<dbReference type="InterPro" id="IPR026022">
    <property type="entry name" value="PhoU_dom"/>
</dbReference>
<dbReference type="GO" id="GO:0006817">
    <property type="term" value="P:phosphate ion transport"/>
    <property type="evidence" value="ECO:0007669"/>
    <property type="project" value="UniProtKB-KW"/>
</dbReference>
<keyword evidence="4 7" id="KW-0813">Transport</keyword>
<dbReference type="KEGG" id="halx:M0R89_02205"/>
<proteinExistence type="inferred from homology"/>
<keyword evidence="10" id="KW-1185">Reference proteome</keyword>
<evidence type="ECO:0000313" key="9">
    <source>
        <dbReference type="EMBL" id="UPV74894.1"/>
    </source>
</evidence>
<evidence type="ECO:0000256" key="5">
    <source>
        <dbReference type="ARBA" id="ARBA00022490"/>
    </source>
</evidence>
<dbReference type="GO" id="GO:0005737">
    <property type="term" value="C:cytoplasm"/>
    <property type="evidence" value="ECO:0007669"/>
    <property type="project" value="UniProtKB-SubCell"/>
</dbReference>
<dbReference type="GO" id="GO:0030643">
    <property type="term" value="P:intracellular phosphate ion homeostasis"/>
    <property type="evidence" value="ECO:0007669"/>
    <property type="project" value="InterPro"/>
</dbReference>
<dbReference type="GeneID" id="72183974"/>
<organism evidence="9 10">
    <name type="scientific">Halorussus limi</name>
    <dbReference type="NCBI Taxonomy" id="2938695"/>
    <lineage>
        <taxon>Archaea</taxon>
        <taxon>Methanobacteriati</taxon>
        <taxon>Methanobacteriota</taxon>
        <taxon>Stenosarchaea group</taxon>
        <taxon>Halobacteria</taxon>
        <taxon>Halobacteriales</taxon>
        <taxon>Haladaptataceae</taxon>
        <taxon>Halorussus</taxon>
    </lineage>
</organism>
<protein>
    <recommendedName>
        <fullName evidence="7">Phosphate-specific transport system accessory protein PhoU</fullName>
    </recommendedName>
</protein>
<gene>
    <name evidence="9" type="primary">phoU</name>
    <name evidence="9" type="ORF">M0R89_02205</name>
</gene>
<dbReference type="Gene3D" id="1.20.58.220">
    <property type="entry name" value="Phosphate transport system protein phou homolog 2, domain 2"/>
    <property type="match status" value="1"/>
</dbReference>
<sequence length="225" mass="25797">MPREDYQQKLLDLRENVLYMSEVVMERLRMGLDALEQKDTDLAWEVIDGDEEVNQLYLDLEQECIDLLALQQPVASDLRMIAASFKIITDLERIGDLATNLGEYTLEANHDVFPEVDIQELGTLTLDMIEDSMTAYADEDAEGCYGIADRDDELDARCERASEIVVRDLIETELESNTEEEVEQLLQDVSRLLLTVRDLERIGDHAVNIAARTLYMVENDDELIY</sequence>
<keyword evidence="5 7" id="KW-0963">Cytoplasm</keyword>
<evidence type="ECO:0000256" key="6">
    <source>
        <dbReference type="ARBA" id="ARBA00022592"/>
    </source>
</evidence>
<evidence type="ECO:0000256" key="4">
    <source>
        <dbReference type="ARBA" id="ARBA00022448"/>
    </source>
</evidence>
<evidence type="ECO:0000259" key="8">
    <source>
        <dbReference type="Pfam" id="PF01895"/>
    </source>
</evidence>
<evidence type="ECO:0000256" key="1">
    <source>
        <dbReference type="ARBA" id="ARBA00004496"/>
    </source>
</evidence>
<evidence type="ECO:0000313" key="10">
    <source>
        <dbReference type="Proteomes" id="UP000830729"/>
    </source>
</evidence>
<comment type="subcellular location">
    <subcellularLocation>
        <location evidence="1 7">Cytoplasm</location>
    </subcellularLocation>
</comment>
<comment type="similarity">
    <text evidence="2 7">Belongs to the PhoU family.</text>
</comment>
<dbReference type="InterPro" id="IPR028366">
    <property type="entry name" value="PhoU"/>
</dbReference>
<evidence type="ECO:0000256" key="2">
    <source>
        <dbReference type="ARBA" id="ARBA00008107"/>
    </source>
</evidence>
<dbReference type="PANTHER" id="PTHR42930">
    <property type="entry name" value="PHOSPHATE-SPECIFIC TRANSPORT SYSTEM ACCESSORY PROTEIN PHOU"/>
    <property type="match status" value="1"/>
</dbReference>
<evidence type="ECO:0000256" key="3">
    <source>
        <dbReference type="ARBA" id="ARBA00011738"/>
    </source>
</evidence>
<dbReference type="PIRSF" id="PIRSF003107">
    <property type="entry name" value="PhoU"/>
    <property type="match status" value="1"/>
</dbReference>
<dbReference type="NCBIfam" id="TIGR02135">
    <property type="entry name" value="phoU_full"/>
    <property type="match status" value="1"/>
</dbReference>
<reference evidence="9 10" key="1">
    <citation type="submission" date="2022-04" db="EMBL/GenBank/DDBJ databases">
        <title>Diverse halophilic archaea isolated from saline environments.</title>
        <authorList>
            <person name="Cui H.-L."/>
        </authorList>
    </citation>
    <scope>NUCLEOTIDE SEQUENCE [LARGE SCALE GENOMIC DNA]</scope>
    <source>
        <strain evidence="9 10">XZYJT49</strain>
    </source>
</reference>
<dbReference type="Pfam" id="PF01895">
    <property type="entry name" value="PhoU"/>
    <property type="match status" value="2"/>
</dbReference>
<dbReference type="AlphaFoldDB" id="A0A8U0HWB9"/>
<dbReference type="RefSeq" id="WP_248650937.1">
    <property type="nucleotide sequence ID" value="NZ_CP096659.1"/>
</dbReference>
<name>A0A8U0HWB9_9EURY</name>
<comment type="subunit">
    <text evidence="3 7">Homodimer.</text>
</comment>
<feature type="domain" description="PhoU" evidence="8">
    <location>
        <begin position="20"/>
        <end position="104"/>
    </location>
</feature>
<comment type="function">
    <text evidence="7">Plays a role in the regulation of phosphate uptake.</text>
</comment>
<evidence type="ECO:0000256" key="7">
    <source>
        <dbReference type="PIRNR" id="PIRNR003107"/>
    </source>
</evidence>
<dbReference type="SUPFAM" id="SSF109755">
    <property type="entry name" value="PhoU-like"/>
    <property type="match status" value="1"/>
</dbReference>
<feature type="domain" description="PhoU" evidence="8">
    <location>
        <begin position="118"/>
        <end position="212"/>
    </location>
</feature>
<keyword evidence="6 7" id="KW-0592">Phosphate transport</keyword>
<accession>A0A8U0HWB9</accession>
<dbReference type="Proteomes" id="UP000830729">
    <property type="component" value="Chromosome"/>
</dbReference>